<dbReference type="OrthoDB" id="676979at2759"/>
<dbReference type="Proteomes" id="UP000257109">
    <property type="component" value="Unassembled WGS sequence"/>
</dbReference>
<dbReference type="GO" id="GO:0005524">
    <property type="term" value="F:ATP binding"/>
    <property type="evidence" value="ECO:0007669"/>
    <property type="project" value="InterPro"/>
</dbReference>
<dbReference type="FunFam" id="3.80.10.10:FF:000562">
    <property type="entry name" value="Protein NSP-INTERACTING KINASE 2"/>
    <property type="match status" value="1"/>
</dbReference>
<dbReference type="PROSITE" id="PS50011">
    <property type="entry name" value="PROTEIN_KINASE_DOM"/>
    <property type="match status" value="1"/>
</dbReference>
<feature type="signal peptide" evidence="9">
    <location>
        <begin position="1"/>
        <end position="21"/>
    </location>
</feature>
<keyword evidence="6 8" id="KW-1133">Transmembrane helix</keyword>
<feature type="domain" description="Protein kinase" evidence="10">
    <location>
        <begin position="398"/>
        <end position="668"/>
    </location>
</feature>
<keyword evidence="4 9" id="KW-0732">Signal</keyword>
<feature type="non-terminal residue" evidence="11">
    <location>
        <position position="1"/>
    </location>
</feature>
<dbReference type="AlphaFoldDB" id="A0A371F043"/>
<organism evidence="11 12">
    <name type="scientific">Mucuna pruriens</name>
    <name type="common">Velvet bean</name>
    <name type="synonym">Dolichos pruriens</name>
    <dbReference type="NCBI Taxonomy" id="157652"/>
    <lineage>
        <taxon>Eukaryota</taxon>
        <taxon>Viridiplantae</taxon>
        <taxon>Streptophyta</taxon>
        <taxon>Embryophyta</taxon>
        <taxon>Tracheophyta</taxon>
        <taxon>Spermatophyta</taxon>
        <taxon>Magnoliopsida</taxon>
        <taxon>eudicotyledons</taxon>
        <taxon>Gunneridae</taxon>
        <taxon>Pentapetalae</taxon>
        <taxon>rosids</taxon>
        <taxon>fabids</taxon>
        <taxon>Fabales</taxon>
        <taxon>Fabaceae</taxon>
        <taxon>Papilionoideae</taxon>
        <taxon>50 kb inversion clade</taxon>
        <taxon>NPAAA clade</taxon>
        <taxon>indigoferoid/millettioid clade</taxon>
        <taxon>Phaseoleae</taxon>
        <taxon>Mucuna</taxon>
    </lineage>
</organism>
<evidence type="ECO:0000256" key="3">
    <source>
        <dbReference type="ARBA" id="ARBA00022692"/>
    </source>
</evidence>
<dbReference type="GO" id="GO:0004674">
    <property type="term" value="F:protein serine/threonine kinase activity"/>
    <property type="evidence" value="ECO:0007669"/>
    <property type="project" value="UniProtKB-EC"/>
</dbReference>
<evidence type="ECO:0000256" key="8">
    <source>
        <dbReference type="SAM" id="Phobius"/>
    </source>
</evidence>
<keyword evidence="11" id="KW-0675">Receptor</keyword>
<dbReference type="GO" id="GO:0016020">
    <property type="term" value="C:membrane"/>
    <property type="evidence" value="ECO:0007669"/>
    <property type="project" value="UniProtKB-SubCell"/>
</dbReference>
<name>A0A371F043_MUCPR</name>
<comment type="caution">
    <text evidence="11">The sequence shown here is derived from an EMBL/GenBank/DDBJ whole genome shotgun (WGS) entry which is preliminary data.</text>
</comment>
<evidence type="ECO:0000313" key="12">
    <source>
        <dbReference type="Proteomes" id="UP000257109"/>
    </source>
</evidence>
<dbReference type="PANTHER" id="PTHR48007:SF65">
    <property type="entry name" value="OS01G0577600 PROTEIN"/>
    <property type="match status" value="1"/>
</dbReference>
<accession>A0A371F043</accession>
<dbReference type="InterPro" id="IPR011009">
    <property type="entry name" value="Kinase-like_dom_sf"/>
</dbReference>
<evidence type="ECO:0000256" key="7">
    <source>
        <dbReference type="ARBA" id="ARBA00023136"/>
    </source>
</evidence>
<feature type="transmembrane region" description="Helical" evidence="8">
    <location>
        <begin position="307"/>
        <end position="330"/>
    </location>
</feature>
<evidence type="ECO:0000259" key="10">
    <source>
        <dbReference type="PROSITE" id="PS50011"/>
    </source>
</evidence>
<keyword evidence="11" id="KW-0418">Kinase</keyword>
<dbReference type="InterPro" id="IPR046959">
    <property type="entry name" value="PRK1-6/SRF4-like"/>
</dbReference>
<dbReference type="FunFam" id="3.80.10.10:FF:000129">
    <property type="entry name" value="Leucine-rich repeat receptor-like kinase"/>
    <property type="match status" value="1"/>
</dbReference>
<dbReference type="Gene3D" id="3.30.200.20">
    <property type="entry name" value="Phosphorylase Kinase, domain 1"/>
    <property type="match status" value="1"/>
</dbReference>
<dbReference type="InterPro" id="IPR001245">
    <property type="entry name" value="Ser-Thr/Tyr_kinase_cat_dom"/>
</dbReference>
<dbReference type="FunFam" id="3.30.200.20:FF:000371">
    <property type="entry name" value="Protein NSP-INTERACTING KINASE 2"/>
    <property type="match status" value="1"/>
</dbReference>
<dbReference type="InterPro" id="IPR032675">
    <property type="entry name" value="LRR_dom_sf"/>
</dbReference>
<keyword evidence="2" id="KW-0433">Leucine-rich repeat</keyword>
<evidence type="ECO:0000256" key="2">
    <source>
        <dbReference type="ARBA" id="ARBA00022614"/>
    </source>
</evidence>
<gene>
    <name evidence="11" type="primary">EMS1</name>
    <name evidence="11" type="ORF">CR513_48940</name>
</gene>
<keyword evidence="7 8" id="KW-0472">Membrane</keyword>
<dbReference type="Gene3D" id="3.80.10.10">
    <property type="entry name" value="Ribonuclease Inhibitor"/>
    <property type="match status" value="2"/>
</dbReference>
<dbReference type="InterPro" id="IPR000719">
    <property type="entry name" value="Prot_kinase_dom"/>
</dbReference>
<evidence type="ECO:0000256" key="5">
    <source>
        <dbReference type="ARBA" id="ARBA00022737"/>
    </source>
</evidence>
<sequence>MYLFLLKLQILLIWGISPSLSISMTELNTLMAIRDSLDPQNSVLISWTPNSDPCSGASFEGVACNEQGFVTNISLQGKGLSGRIPIAVAGLKSLTGLYLHFNALNGELPKEIASLTDLSDLYLNVNNLSGHIPREIGNMSNLQVLQLCYNKFSGSIPTELGRLRKLSVVALQYNQLSSAIPASLGEVETLERLDLSFNSLFGPIPVTLANTPKLETLDIRNNSLSGSVPTALRSLKGGFQYMNNPGLCGTGFTNLDSCKAVSSSDPVRPEPYEPGNISTKDLPALIEPKPENCRDANCKRTSKSSKIGLVFAVIGVIVASTVAGLFLLLWHRRQKQKIASSDNQHSTEVHQKSASPLISLEYSNGWDPLAKGRSGYSQEVLESFMFNLEEVERATHNFSEVNLLGKSNFSAVYRGMLRDGSLVVIKCIAKTSCKSDEAEFLKGLKILTSLRNENLVRLRGFCCSKGRGECFLIYDSLSNGSLLQYLDVKRDSGRVLEWSTRVFIIRGIAKGIAYLHRKKGGKDGVVHQNISAENILLDARHNALLADSGVHKLLADDVVFSALKGSAAMGYLPPEYTTTGRLTVKSDVYAFGVIVFQLLTGKRDITQLNCQQVETASLKDIVDENLEGIFSELEATKLSRVALLCTHESPHLRPSMDNVMLELEHVVLWETHEKRRTVAFQVQQVNFDRLIVVPV</sequence>
<keyword evidence="12" id="KW-1185">Reference proteome</keyword>
<evidence type="ECO:0000256" key="1">
    <source>
        <dbReference type="ARBA" id="ARBA00004167"/>
    </source>
</evidence>
<dbReference type="InterPro" id="IPR055414">
    <property type="entry name" value="LRR_R13L4/SHOC2-like"/>
</dbReference>
<dbReference type="SUPFAM" id="SSF52058">
    <property type="entry name" value="L domain-like"/>
    <property type="match status" value="1"/>
</dbReference>
<dbReference type="SUPFAM" id="SSF56112">
    <property type="entry name" value="Protein kinase-like (PK-like)"/>
    <property type="match status" value="1"/>
</dbReference>
<evidence type="ECO:0000256" key="4">
    <source>
        <dbReference type="ARBA" id="ARBA00022729"/>
    </source>
</evidence>
<keyword evidence="11" id="KW-0808">Transferase</keyword>
<feature type="chain" id="PRO_5016953551" evidence="9">
    <location>
        <begin position="22"/>
        <end position="695"/>
    </location>
</feature>
<protein>
    <submittedName>
        <fullName evidence="11">Leucine-rich repeat receptor protein kinase EMS1</fullName>
    </submittedName>
</protein>
<evidence type="ECO:0000313" key="11">
    <source>
        <dbReference type="EMBL" id="RDX71666.1"/>
    </source>
</evidence>
<dbReference type="InterPro" id="IPR013210">
    <property type="entry name" value="LRR_N_plant-typ"/>
</dbReference>
<dbReference type="Pfam" id="PF23598">
    <property type="entry name" value="LRR_14"/>
    <property type="match status" value="1"/>
</dbReference>
<evidence type="ECO:0000256" key="9">
    <source>
        <dbReference type="SAM" id="SignalP"/>
    </source>
</evidence>
<reference evidence="11" key="1">
    <citation type="submission" date="2018-05" db="EMBL/GenBank/DDBJ databases">
        <title>Draft genome of Mucuna pruriens seed.</title>
        <authorList>
            <person name="Nnadi N.E."/>
            <person name="Vos R."/>
            <person name="Hasami M.H."/>
            <person name="Devisetty U.K."/>
            <person name="Aguiy J.C."/>
        </authorList>
    </citation>
    <scope>NUCLEOTIDE SEQUENCE [LARGE SCALE GENOMIC DNA]</scope>
    <source>
        <strain evidence="11">JCA_2017</strain>
    </source>
</reference>
<evidence type="ECO:0000256" key="6">
    <source>
        <dbReference type="ARBA" id="ARBA00022989"/>
    </source>
</evidence>
<comment type="subcellular location">
    <subcellularLocation>
        <location evidence="1">Membrane</location>
        <topology evidence="1">Single-pass membrane protein</topology>
    </subcellularLocation>
</comment>
<proteinExistence type="predicted"/>
<dbReference type="PANTHER" id="PTHR48007">
    <property type="entry name" value="LEUCINE-RICH REPEAT RECEPTOR-LIKE PROTEIN KINASE PXC1"/>
    <property type="match status" value="1"/>
</dbReference>
<keyword evidence="3 8" id="KW-0812">Transmembrane</keyword>
<dbReference type="Pfam" id="PF08263">
    <property type="entry name" value="LRRNT_2"/>
    <property type="match status" value="1"/>
</dbReference>
<dbReference type="Gene3D" id="1.10.510.10">
    <property type="entry name" value="Transferase(Phosphotransferase) domain 1"/>
    <property type="match status" value="1"/>
</dbReference>
<dbReference type="EMBL" id="QJKJ01011243">
    <property type="protein sequence ID" value="RDX71666.1"/>
    <property type="molecule type" value="Genomic_DNA"/>
</dbReference>
<keyword evidence="5" id="KW-0677">Repeat</keyword>
<dbReference type="Pfam" id="PF07714">
    <property type="entry name" value="PK_Tyr_Ser-Thr"/>
    <property type="match status" value="1"/>
</dbReference>